<keyword evidence="4 5" id="KW-0472">Membrane</keyword>
<evidence type="ECO:0000313" key="7">
    <source>
        <dbReference type="Proteomes" id="UP001107961"/>
    </source>
</evidence>
<evidence type="ECO:0000256" key="3">
    <source>
        <dbReference type="ARBA" id="ARBA00022989"/>
    </source>
</evidence>
<dbReference type="Proteomes" id="UP001107961">
    <property type="component" value="Unassembled WGS sequence"/>
</dbReference>
<dbReference type="KEGG" id="axe:P40_01825"/>
<protein>
    <submittedName>
        <fullName evidence="6">MAPEG family protein</fullName>
    </submittedName>
</protein>
<evidence type="ECO:0000256" key="4">
    <source>
        <dbReference type="ARBA" id="ARBA00023136"/>
    </source>
</evidence>
<accession>A0A9Q3ZCK2</accession>
<dbReference type="Gene3D" id="1.20.120.550">
    <property type="entry name" value="Membrane associated eicosanoid/glutathione metabolism-like domain"/>
    <property type="match status" value="1"/>
</dbReference>
<comment type="caution">
    <text evidence="6">The sequence shown here is derived from an EMBL/GenBank/DDBJ whole genome shotgun (WGS) entry which is preliminary data.</text>
</comment>
<keyword evidence="3 5" id="KW-1133">Transmembrane helix</keyword>
<dbReference type="SUPFAM" id="SSF161084">
    <property type="entry name" value="MAPEG domain-like"/>
    <property type="match status" value="1"/>
</dbReference>
<organism evidence="6 7">
    <name type="scientific">Alloalcanivorax xenomutans</name>
    <dbReference type="NCBI Taxonomy" id="1094342"/>
    <lineage>
        <taxon>Bacteria</taxon>
        <taxon>Pseudomonadati</taxon>
        <taxon>Pseudomonadota</taxon>
        <taxon>Gammaproteobacteria</taxon>
        <taxon>Oceanospirillales</taxon>
        <taxon>Alcanivoracaceae</taxon>
        <taxon>Alloalcanivorax</taxon>
    </lineage>
</organism>
<dbReference type="AlphaFoldDB" id="A0A9Q3ZCK2"/>
<dbReference type="EMBL" id="JAJVKT010000009">
    <property type="protein sequence ID" value="MCE7508798.1"/>
    <property type="molecule type" value="Genomic_DNA"/>
</dbReference>
<keyword evidence="2 5" id="KW-0812">Transmembrane</keyword>
<feature type="transmembrane region" description="Helical" evidence="5">
    <location>
        <begin position="108"/>
        <end position="125"/>
    </location>
</feature>
<dbReference type="PANTHER" id="PTHR35814:SF1">
    <property type="entry name" value="GLUTATHIONE S-TRANSFERASE-RELATED"/>
    <property type="match status" value="1"/>
</dbReference>
<dbReference type="GO" id="GO:0016020">
    <property type="term" value="C:membrane"/>
    <property type="evidence" value="ECO:0007669"/>
    <property type="project" value="UniProtKB-SubCell"/>
</dbReference>
<evidence type="ECO:0000256" key="2">
    <source>
        <dbReference type="ARBA" id="ARBA00022692"/>
    </source>
</evidence>
<evidence type="ECO:0000256" key="1">
    <source>
        <dbReference type="ARBA" id="ARBA00004370"/>
    </source>
</evidence>
<dbReference type="InterPro" id="IPR023352">
    <property type="entry name" value="MAPEG-like_dom_sf"/>
</dbReference>
<keyword evidence="7" id="KW-1185">Reference proteome</keyword>
<gene>
    <name evidence="6" type="ORF">LZG35_09135</name>
</gene>
<dbReference type="PANTHER" id="PTHR35814">
    <property type="match status" value="1"/>
</dbReference>
<dbReference type="GeneID" id="94685134"/>
<dbReference type="Pfam" id="PF01124">
    <property type="entry name" value="MAPEG"/>
    <property type="match status" value="1"/>
</dbReference>
<reference evidence="6" key="1">
    <citation type="submission" date="2022-01" db="EMBL/GenBank/DDBJ databases">
        <authorList>
            <person name="Karlyshev A.V."/>
            <person name="Jaspars M."/>
        </authorList>
    </citation>
    <scope>NUCLEOTIDE SEQUENCE</scope>
    <source>
        <strain evidence="6">AGSA3-2</strain>
    </source>
</reference>
<dbReference type="RefSeq" id="WP_080530288.1">
    <property type="nucleotide sequence ID" value="NZ_CP012331.1"/>
</dbReference>
<sequence>MSLTITALYTGLFILLLLALAANVVRNRLSGHVSLGDGGNPSLQKAVRAHGNATEYVPIVLIGLAVLENLGTSATLLHLYGSGLFIGRLLHAWGLARPSTVNLGRQSGIVITWVVMLTMGLQLIWRSLVH</sequence>
<evidence type="ECO:0000313" key="6">
    <source>
        <dbReference type="EMBL" id="MCE7508798.1"/>
    </source>
</evidence>
<name>A0A9Q3ZCK2_9GAMM</name>
<dbReference type="InterPro" id="IPR001129">
    <property type="entry name" value="Membr-assoc_MAPEG"/>
</dbReference>
<evidence type="ECO:0000256" key="5">
    <source>
        <dbReference type="SAM" id="Phobius"/>
    </source>
</evidence>
<proteinExistence type="predicted"/>
<comment type="subcellular location">
    <subcellularLocation>
        <location evidence="1">Membrane</location>
    </subcellularLocation>
</comment>